<feature type="region of interest" description="Disordered" evidence="2">
    <location>
        <begin position="908"/>
        <end position="934"/>
    </location>
</feature>
<dbReference type="InterPro" id="IPR035974">
    <property type="entry name" value="Rap/Ran-GAP_sf"/>
</dbReference>
<dbReference type="FunFam" id="3.40.50.11210:FF:000007">
    <property type="entry name" value="Tuberous sclerosis 2"/>
    <property type="match status" value="1"/>
</dbReference>
<protein>
    <recommendedName>
        <fullName evidence="3">Rap-GAP domain-containing protein</fullName>
    </recommendedName>
</protein>
<feature type="compositionally biased region" description="Low complexity" evidence="2">
    <location>
        <begin position="794"/>
        <end position="803"/>
    </location>
</feature>
<dbReference type="PROSITE" id="PS50085">
    <property type="entry name" value="RAPGAP"/>
    <property type="match status" value="1"/>
</dbReference>
<dbReference type="Pfam" id="PF03542">
    <property type="entry name" value="Tuberin"/>
    <property type="match status" value="1"/>
</dbReference>
<feature type="region of interest" description="Disordered" evidence="2">
    <location>
        <begin position="703"/>
        <end position="811"/>
    </location>
</feature>
<dbReference type="Gene3D" id="3.40.50.11210">
    <property type="entry name" value="Rap/Ran-GAP"/>
    <property type="match status" value="1"/>
</dbReference>
<dbReference type="InterPro" id="IPR018515">
    <property type="entry name" value="Tuberin-type_domain"/>
</dbReference>
<dbReference type="InParanoid" id="A0A165DXN1"/>
<evidence type="ECO:0000313" key="5">
    <source>
        <dbReference type="Proteomes" id="UP000077266"/>
    </source>
</evidence>
<feature type="region of interest" description="Disordered" evidence="2">
    <location>
        <begin position="1"/>
        <end position="56"/>
    </location>
</feature>
<dbReference type="PANTHER" id="PTHR10063">
    <property type="entry name" value="TUBERIN"/>
    <property type="match status" value="1"/>
</dbReference>
<dbReference type="GO" id="GO:0033596">
    <property type="term" value="C:TSC1-TSC2 complex"/>
    <property type="evidence" value="ECO:0007669"/>
    <property type="project" value="TreeGrafter"/>
</dbReference>
<dbReference type="Pfam" id="PF02145">
    <property type="entry name" value="Rap_GAP"/>
    <property type="match status" value="1"/>
</dbReference>
<dbReference type="SUPFAM" id="SSF111347">
    <property type="entry name" value="Rap/Ran-GAP"/>
    <property type="match status" value="1"/>
</dbReference>
<feature type="compositionally biased region" description="Low complexity" evidence="2">
    <location>
        <begin position="46"/>
        <end position="56"/>
    </location>
</feature>
<feature type="compositionally biased region" description="Polar residues" evidence="2">
    <location>
        <begin position="714"/>
        <end position="729"/>
    </location>
</feature>
<keyword evidence="1" id="KW-0343">GTPase activation</keyword>
<proteinExistence type="predicted"/>
<dbReference type="Proteomes" id="UP000077266">
    <property type="component" value="Unassembled WGS sequence"/>
</dbReference>
<feature type="compositionally biased region" description="Polar residues" evidence="2">
    <location>
        <begin position="769"/>
        <end position="781"/>
    </location>
</feature>
<dbReference type="EMBL" id="KV426182">
    <property type="protein sequence ID" value="KZV85604.1"/>
    <property type="molecule type" value="Genomic_DNA"/>
</dbReference>
<dbReference type="GO" id="GO:0051056">
    <property type="term" value="P:regulation of small GTPase mediated signal transduction"/>
    <property type="evidence" value="ECO:0007669"/>
    <property type="project" value="InterPro"/>
</dbReference>
<name>A0A165DXN1_EXIGL</name>
<sequence>MSPQQNTDSPPPPHNTRPRPATISRARANTSFTAAIKKKGDPAPPTATTSSTTASSAPPVDILLSYLTPPLEPSLSHARQLAQAIPKLDPLPPVTRFTPVLGSLLAQDRPPALQAAGADIIAAFPASRLSDMERQIWATLLLDAPLVDNPWNADAATRRLAALDALTSGGSEVLGLEPLLLSRLPMWIGITLVQRSEERQTFAENVAKLLRAAMTNEKNRGLFSEDDVVRVLASLEEYVTRALEEPVRRPSSPVASTRPSASRQPSFHKKHPSSLSQIPAASVPFDALPHAALYVPATLYIDFFSAFQPLASAAYTTHSLRVVCRILSQCMAPLPPLDASLTHNNDTPQAQLNERISELLLLLLDSRLTTTVLRSLKLFLRDRTVSLGALRALRIPLRHFARRRIARARVSGDAAASYTMTGAPTGVDDQTLDLASGWHTEGWDLAAVGAGRALVEATRLWVDFGEERCLEETIDLLADVAFEADLREDSGGWEDEERAMYGEVLQELVRYAPKAKPTAEEAVPPLPVILPLSPTDPPAPSRLVNSLAALLRRPLYQHPSLEPPMSTILLSVPNNMSDEAFSGVVAHLRSTSLTPSTDKWLDNFRDIVAAAGTSPGRRVDEAVDALHDMHVYLCDNELHDERRALINFLLEHFRGDQKMPLLDGALKVLKDDLVLEADPDAKAFSSQGEATLRVILEATRMGDGSMHRAAQSVHGPSQPDTTPVTSPTLASPPKEKEQPRSIRAFFGQLTTPRGSDMRIDTVSARAGTPMSNSGSTSTAMPTPTGGVPPPLQTPPSAALLQQPALPPPPPPQTCTACLAATSLVQAFIALAFAPRPAHWLVVRLYTECIALLKRHPRTCTRARLVVLNFMMRLRADRDHRVFLLDGPSVDAATKPLALVVGRTRSGLGQVHEDARGRGRERERDATNSRSRSRATAPLYPPELLWAVPEDVPFELPREVRQTEGVTTHAPGTDNDGIPVLLTSDYVAALANLLTAGEEQDWDVLSYVLCHLPAQLANKHFFCGPKTKKETRMLLLALCNGIRTDAYRPGAGTGLKPRDANAAAYHTLAVLVSYRLSFDERKFLDHLVDTFLVGLVPHSPTAKPCLDALSLCVFELEDPITRQLSAIVGKLVQIMSNTAMAVHILDFLGFVASRPQLFANFTVEDHKTMFGVALHYLQVVHNRDEEDGSSWALSQHVLVYSYYVLYLWFLALPISERRTHVPFITRQLLLANEGKNEIDERTEVCFDWLMRYAYASADPKPSQSFLREHVMAPPDARVVEKSWLFPTSLLTIRAVDRSGWIEIDTRRASGRTCALMRVENVPLAGLGEFEPDLLSEVAVLMRDRDPESMLPAAFPDDVTVRESSPEPHIDPHAVLSATPTRAAPKPDATGGYVWAGSAPSQRRKPVTIDPGYIALQISPYPEVWQSTRNVTDAEGLDRLIRVLDGTPVIDTHAIGILYVAPGQTHETDILSNRHGSPAYTRFIAGIGRLIRLAGQRDVYTSSLVPEMHGEYAYAWWDDIGQILFHTATLMPNLEWDPLRSYKKAPIGNDAVRIVWNDSGLPYDFDTIATEFKFVNIVIEPHSRGTVAAYSDNKHEHEYFKVTVQRAPDMPVFDPVGEYKIIRAESLPLYVRQLSLLADFFSRVFVETSRDKTRSEFTTNWRRRLQTIKNFRARLPKLERPQGALGEQAKRDFTLLC</sequence>
<organism evidence="4 5">
    <name type="scientific">Exidia glandulosa HHB12029</name>
    <dbReference type="NCBI Taxonomy" id="1314781"/>
    <lineage>
        <taxon>Eukaryota</taxon>
        <taxon>Fungi</taxon>
        <taxon>Dikarya</taxon>
        <taxon>Basidiomycota</taxon>
        <taxon>Agaricomycotina</taxon>
        <taxon>Agaricomycetes</taxon>
        <taxon>Auriculariales</taxon>
        <taxon>Exidiaceae</taxon>
        <taxon>Exidia</taxon>
    </lineage>
</organism>
<feature type="compositionally biased region" description="Polar residues" evidence="2">
    <location>
        <begin position="253"/>
        <end position="265"/>
    </location>
</feature>
<dbReference type="GO" id="GO:0005096">
    <property type="term" value="F:GTPase activator activity"/>
    <property type="evidence" value="ECO:0007669"/>
    <property type="project" value="UniProtKB-KW"/>
</dbReference>
<dbReference type="OrthoDB" id="19311at2759"/>
<dbReference type="InterPro" id="IPR000331">
    <property type="entry name" value="Rap/Ran_GAP_dom"/>
</dbReference>
<evidence type="ECO:0000256" key="2">
    <source>
        <dbReference type="SAM" id="MobiDB-lite"/>
    </source>
</evidence>
<dbReference type="STRING" id="1314781.A0A165DXN1"/>
<feature type="domain" description="Rap-GAP" evidence="3">
    <location>
        <begin position="1439"/>
        <end position="1669"/>
    </location>
</feature>
<dbReference type="InterPro" id="IPR027107">
    <property type="entry name" value="Tuberin/Ral-act_asu"/>
</dbReference>
<evidence type="ECO:0000259" key="3">
    <source>
        <dbReference type="PROSITE" id="PS50085"/>
    </source>
</evidence>
<reference evidence="4 5" key="1">
    <citation type="journal article" date="2016" name="Mol. Biol. Evol.">
        <title>Comparative Genomics of Early-Diverging Mushroom-Forming Fungi Provides Insights into the Origins of Lignocellulose Decay Capabilities.</title>
        <authorList>
            <person name="Nagy L.G."/>
            <person name="Riley R."/>
            <person name="Tritt A."/>
            <person name="Adam C."/>
            <person name="Daum C."/>
            <person name="Floudas D."/>
            <person name="Sun H."/>
            <person name="Yadav J.S."/>
            <person name="Pangilinan J."/>
            <person name="Larsson K.H."/>
            <person name="Matsuura K."/>
            <person name="Barry K."/>
            <person name="Labutti K."/>
            <person name="Kuo R."/>
            <person name="Ohm R.A."/>
            <person name="Bhattacharya S.S."/>
            <person name="Shirouzu T."/>
            <person name="Yoshinaga Y."/>
            <person name="Martin F.M."/>
            <person name="Grigoriev I.V."/>
            <person name="Hibbett D.S."/>
        </authorList>
    </citation>
    <scope>NUCLEOTIDE SEQUENCE [LARGE SCALE GENOMIC DNA]</scope>
    <source>
        <strain evidence="4 5">HHB12029</strain>
    </source>
</reference>
<feature type="region of interest" description="Disordered" evidence="2">
    <location>
        <begin position="246"/>
        <end position="274"/>
    </location>
</feature>
<feature type="compositionally biased region" description="Basic and acidic residues" evidence="2">
    <location>
        <begin position="910"/>
        <end position="926"/>
    </location>
</feature>
<evidence type="ECO:0000256" key="1">
    <source>
        <dbReference type="ARBA" id="ARBA00022468"/>
    </source>
</evidence>
<evidence type="ECO:0000313" key="4">
    <source>
        <dbReference type="EMBL" id="KZV85604.1"/>
    </source>
</evidence>
<dbReference type="GO" id="GO:0032007">
    <property type="term" value="P:negative regulation of TOR signaling"/>
    <property type="evidence" value="ECO:0007669"/>
    <property type="project" value="TreeGrafter"/>
</dbReference>
<dbReference type="GO" id="GO:0005634">
    <property type="term" value="C:nucleus"/>
    <property type="evidence" value="ECO:0007669"/>
    <property type="project" value="InterPro"/>
</dbReference>
<accession>A0A165DXN1</accession>
<gene>
    <name evidence="4" type="ORF">EXIGLDRAFT_775390</name>
</gene>
<dbReference type="PANTHER" id="PTHR10063:SF0">
    <property type="entry name" value="TUBERIN"/>
    <property type="match status" value="1"/>
</dbReference>
<keyword evidence="5" id="KW-1185">Reference proteome</keyword>